<dbReference type="PANTHER" id="PTHR22838">
    <property type="entry name" value="WD REPEAT PROTEIN 26-RELATED"/>
    <property type="match status" value="1"/>
</dbReference>
<dbReference type="GO" id="GO:0034314">
    <property type="term" value="P:Arp2/3 complex-mediated actin nucleation"/>
    <property type="evidence" value="ECO:0007669"/>
    <property type="project" value="InterPro"/>
</dbReference>
<reference evidence="11 12" key="1">
    <citation type="journal article" date="2021" name="Hortic Res">
        <title>Chromosome-scale assembly of the Dendrobium chrysotoxum genome enhances the understanding of orchid evolution.</title>
        <authorList>
            <person name="Zhang Y."/>
            <person name="Zhang G.Q."/>
            <person name="Zhang D."/>
            <person name="Liu X.D."/>
            <person name="Xu X.Y."/>
            <person name="Sun W.H."/>
            <person name="Yu X."/>
            <person name="Zhu X."/>
            <person name="Wang Z.W."/>
            <person name="Zhao X."/>
            <person name="Zhong W.Y."/>
            <person name="Chen H."/>
            <person name="Yin W.L."/>
            <person name="Huang T."/>
            <person name="Niu S.C."/>
            <person name="Liu Z.J."/>
        </authorList>
    </citation>
    <scope>NUCLEOTIDE SEQUENCE [LARGE SCALE GENOMIC DNA]</scope>
    <source>
        <strain evidence="11">Lindl</strain>
    </source>
</reference>
<accession>A0AAV7GP60</accession>
<feature type="repeat" description="WD" evidence="9">
    <location>
        <begin position="365"/>
        <end position="387"/>
    </location>
</feature>
<dbReference type="InterPro" id="IPR034666">
    <property type="entry name" value="ARPC2/4"/>
</dbReference>
<evidence type="ECO:0000256" key="4">
    <source>
        <dbReference type="ARBA" id="ARBA00022574"/>
    </source>
</evidence>
<dbReference type="GO" id="GO:0030041">
    <property type="term" value="P:actin filament polymerization"/>
    <property type="evidence" value="ECO:0007669"/>
    <property type="project" value="InterPro"/>
</dbReference>
<evidence type="ECO:0000256" key="1">
    <source>
        <dbReference type="ARBA" id="ARBA00004245"/>
    </source>
</evidence>
<feature type="compositionally biased region" description="Low complexity" evidence="10">
    <location>
        <begin position="16"/>
        <end position="29"/>
    </location>
</feature>
<comment type="subcellular location">
    <subcellularLocation>
        <location evidence="1">Cytoplasm</location>
        <location evidence="1">Cytoskeleton</location>
    </subcellularLocation>
</comment>
<feature type="repeat" description="WD" evidence="9">
    <location>
        <begin position="311"/>
        <end position="344"/>
    </location>
</feature>
<dbReference type="InterPro" id="IPR007188">
    <property type="entry name" value="ARPC2"/>
</dbReference>
<evidence type="ECO:0000256" key="5">
    <source>
        <dbReference type="ARBA" id="ARBA00022737"/>
    </source>
</evidence>
<dbReference type="PRINTS" id="PR00320">
    <property type="entry name" value="GPROTEINBRPT"/>
</dbReference>
<evidence type="ECO:0000313" key="12">
    <source>
        <dbReference type="Proteomes" id="UP000775213"/>
    </source>
</evidence>
<dbReference type="PROSITE" id="PS50896">
    <property type="entry name" value="LISH"/>
    <property type="match status" value="1"/>
</dbReference>
<dbReference type="InterPro" id="IPR036322">
    <property type="entry name" value="WD40_repeat_dom_sf"/>
</dbReference>
<evidence type="ECO:0000256" key="10">
    <source>
        <dbReference type="SAM" id="MobiDB-lite"/>
    </source>
</evidence>
<name>A0AAV7GP60_DENCH</name>
<dbReference type="GO" id="GO:0005885">
    <property type="term" value="C:Arp2/3 protein complex"/>
    <property type="evidence" value="ECO:0007669"/>
    <property type="project" value="InterPro"/>
</dbReference>
<dbReference type="InterPro" id="IPR015943">
    <property type="entry name" value="WD40/YVTN_repeat-like_dom_sf"/>
</dbReference>
<dbReference type="PANTHER" id="PTHR22838:SF0">
    <property type="entry name" value="WD REPEAT-CONTAINING PROTEIN 26"/>
    <property type="match status" value="1"/>
</dbReference>
<sequence length="884" mass="99622">MGGLDETEPPLKRVKGSSVESESISSKSSLQGPIDNLRGPRTRPLPSVVKEDMVGSKGVIKKVEFIRIITKTLYSLGYEKSGKVLEEESGINLYSSTVSLFRKQVLDGNWDESVATLEKIGLSEQILKSASFLIWEYKFFNHLEKDEVMDALETLRNQIAPLKINIKRVHELSSCVVQSSRHGLLGFANMEIDSEKLGLKLLEELNKLLPPTVMIPEKRLENLVEQALCLQRETCFLHNSVDKTLSLYTDHQCGEDQIPLKTLQVLQGHDNEVWCLQFSHEGKYLASSSNDRSVIIWEVHEDAEVLLKYTLHGHQKPVVTIAWSPDDRYLLSCGMEESIRCWDVHLGVCLHVYEKSGLGLISCVWSPDGKQFFCCATDRSISLWDLDGNEVECWKGQRTTKNSDMAVTKDGRHIITMCREMTILLLDREARIEKLIEEDQMITSFSLSKDEKFLLVNLLNQEIHLWNIADAPMLVAKYAGHKHSRFVIRSCFGGFEESFIASGSEDSQVYIWHRKAGTLIRVLPGHSGAVNCVSWNPANPHMLASGSDDHTIRIWGINKFNLKRKDTLSNGFIRQCNGIGNSEKSVDLDCHSVEFDDVRYHIQFSVKSPQVMLLSISLPIPPPETIFVNGLPLGAIEAVKGAYGELVQILDPPKDGYNLTMKLNFTKLPQDEEQRKAILVKVASVREVVLGAPLRMVLHHLASRTTLPNMGQLIALVHRPKESFFLIPQVEKVTVIFPMRFRDSVDIVLATSFLQEFVESRRAAALSNAPLCSWSPTPPQELKGAPPDAVAANAGFVTFVIYPRHADVRKLDKTAWSLSTFHAYVNYHVKCSEGFMHTRMRRRVETLIQALDRAKPEMERTKKLAQGNSFKRLSLKDGRGNSIP</sequence>
<dbReference type="FunFam" id="3.30.1460.20:FF:000007">
    <property type="entry name" value="Arp2/3 complex 34 kDa subunit"/>
    <property type="match status" value="1"/>
</dbReference>
<evidence type="ECO:0000256" key="7">
    <source>
        <dbReference type="ARBA" id="ARBA00023212"/>
    </source>
</evidence>
<keyword evidence="3" id="KW-0963">Cytoplasm</keyword>
<keyword evidence="12" id="KW-1185">Reference proteome</keyword>
<dbReference type="GO" id="GO:0003779">
    <property type="term" value="F:actin binding"/>
    <property type="evidence" value="ECO:0007669"/>
    <property type="project" value="UniProtKB-KW"/>
</dbReference>
<gene>
    <name evidence="11" type="ORF">IEQ34_013320</name>
</gene>
<dbReference type="Proteomes" id="UP000775213">
    <property type="component" value="Unassembled WGS sequence"/>
</dbReference>
<dbReference type="InterPro" id="IPR020472">
    <property type="entry name" value="WD40_PAC1"/>
</dbReference>
<dbReference type="SMART" id="SM00320">
    <property type="entry name" value="WD40"/>
    <property type="match status" value="7"/>
</dbReference>
<proteinExistence type="inferred from homology"/>
<evidence type="ECO:0000256" key="6">
    <source>
        <dbReference type="ARBA" id="ARBA00023203"/>
    </source>
</evidence>
<keyword evidence="4 9" id="KW-0853">WD repeat</keyword>
<evidence type="ECO:0000256" key="2">
    <source>
        <dbReference type="ARBA" id="ARBA00007192"/>
    </source>
</evidence>
<keyword evidence="7" id="KW-0206">Cytoskeleton</keyword>
<dbReference type="SUPFAM" id="SSF69645">
    <property type="entry name" value="Arp2/3 complex subunits"/>
    <property type="match status" value="2"/>
</dbReference>
<comment type="similarity">
    <text evidence="2">Belongs to the ARPC2 family.</text>
</comment>
<dbReference type="AlphaFoldDB" id="A0AAV7GP60"/>
<dbReference type="Pfam" id="PF23627">
    <property type="entry name" value="LisH_WDR26"/>
    <property type="match status" value="1"/>
</dbReference>
<dbReference type="Gene3D" id="2.130.10.10">
    <property type="entry name" value="YVTN repeat-like/Quinoprotein amine dehydrogenase"/>
    <property type="match status" value="2"/>
</dbReference>
<dbReference type="InterPro" id="IPR001680">
    <property type="entry name" value="WD40_rpt"/>
</dbReference>
<evidence type="ECO:0000313" key="11">
    <source>
        <dbReference type="EMBL" id="KAH0458005.1"/>
    </source>
</evidence>
<comment type="caution">
    <text evidence="11">The sequence shown here is derived from an EMBL/GenBank/DDBJ whole genome shotgun (WGS) entry which is preliminary data.</text>
</comment>
<dbReference type="EMBL" id="JAGFBR010000012">
    <property type="protein sequence ID" value="KAH0458005.1"/>
    <property type="molecule type" value="Genomic_DNA"/>
</dbReference>
<feature type="repeat" description="WD" evidence="9">
    <location>
        <begin position="523"/>
        <end position="565"/>
    </location>
</feature>
<comment type="subunit">
    <text evidence="8">Interacts with RANBPM.</text>
</comment>
<feature type="repeat" description="WD" evidence="9">
    <location>
        <begin position="266"/>
        <end position="307"/>
    </location>
</feature>
<dbReference type="InterPro" id="IPR051350">
    <property type="entry name" value="WD_repeat-ST_regulator"/>
</dbReference>
<protein>
    <submittedName>
        <fullName evidence="11">Uncharacterized protein</fullName>
    </submittedName>
</protein>
<dbReference type="InterPro" id="IPR019775">
    <property type="entry name" value="WD40_repeat_CS"/>
</dbReference>
<dbReference type="Pfam" id="PF04045">
    <property type="entry name" value="P34-Arc"/>
    <property type="match status" value="1"/>
</dbReference>
<dbReference type="PROSITE" id="PS50294">
    <property type="entry name" value="WD_REPEATS_REGION"/>
    <property type="match status" value="3"/>
</dbReference>
<evidence type="ECO:0000256" key="9">
    <source>
        <dbReference type="PROSITE-ProRule" id="PRU00221"/>
    </source>
</evidence>
<dbReference type="CDD" id="cd00200">
    <property type="entry name" value="WD40"/>
    <property type="match status" value="1"/>
</dbReference>
<keyword evidence="6" id="KW-0009">Actin-binding</keyword>
<dbReference type="InterPro" id="IPR006594">
    <property type="entry name" value="LisH"/>
</dbReference>
<organism evidence="11 12">
    <name type="scientific">Dendrobium chrysotoxum</name>
    <name type="common">Orchid</name>
    <dbReference type="NCBI Taxonomy" id="161865"/>
    <lineage>
        <taxon>Eukaryota</taxon>
        <taxon>Viridiplantae</taxon>
        <taxon>Streptophyta</taxon>
        <taxon>Embryophyta</taxon>
        <taxon>Tracheophyta</taxon>
        <taxon>Spermatophyta</taxon>
        <taxon>Magnoliopsida</taxon>
        <taxon>Liliopsida</taxon>
        <taxon>Asparagales</taxon>
        <taxon>Orchidaceae</taxon>
        <taxon>Epidendroideae</taxon>
        <taxon>Malaxideae</taxon>
        <taxon>Dendrobiinae</taxon>
        <taxon>Dendrobium</taxon>
    </lineage>
</organism>
<evidence type="ECO:0000256" key="3">
    <source>
        <dbReference type="ARBA" id="ARBA00022490"/>
    </source>
</evidence>
<dbReference type="FunFam" id="2.130.10.10:FF:000087">
    <property type="entry name" value="WD repeat-containing protein 26 homolog"/>
    <property type="match status" value="1"/>
</dbReference>
<dbReference type="PROSITE" id="PS00678">
    <property type="entry name" value="WD_REPEATS_1"/>
    <property type="match status" value="1"/>
</dbReference>
<evidence type="ECO:0000256" key="8">
    <source>
        <dbReference type="ARBA" id="ARBA00065067"/>
    </source>
</evidence>
<feature type="region of interest" description="Disordered" evidence="10">
    <location>
        <begin position="1"/>
        <end position="46"/>
    </location>
</feature>
<dbReference type="Pfam" id="PF00400">
    <property type="entry name" value="WD40"/>
    <property type="match status" value="5"/>
</dbReference>
<dbReference type="SUPFAM" id="SSF50978">
    <property type="entry name" value="WD40 repeat-like"/>
    <property type="match status" value="1"/>
</dbReference>
<dbReference type="Gene3D" id="3.30.1460.20">
    <property type="match status" value="2"/>
</dbReference>
<keyword evidence="5" id="KW-0677">Repeat</keyword>
<dbReference type="PROSITE" id="PS50082">
    <property type="entry name" value="WD_REPEATS_2"/>
    <property type="match status" value="4"/>
</dbReference>